<proteinExistence type="predicted"/>
<evidence type="ECO:0000313" key="1">
    <source>
        <dbReference type="EMBL" id="WOY99235.1"/>
    </source>
</evidence>
<gene>
    <name evidence="1" type="ORF">R2E43_17890</name>
</gene>
<reference evidence="1" key="1">
    <citation type="submission" date="2023-10" db="EMBL/GenBank/DDBJ databases">
        <title>The genome sequence of Streptomyces violaceoruber CGMCC 4.1801.</title>
        <authorList>
            <person name="Mo P."/>
        </authorList>
    </citation>
    <scope>NUCLEOTIDE SEQUENCE</scope>
    <source>
        <strain evidence="1">CGMCC 4.1801</strain>
    </source>
</reference>
<protein>
    <submittedName>
        <fullName evidence="1">Dihydrofolate reductase family protein</fullName>
    </submittedName>
</protein>
<dbReference type="EMBL" id="CP137734">
    <property type="protein sequence ID" value="WOY99235.1"/>
    <property type="molecule type" value="Genomic_DNA"/>
</dbReference>
<accession>A0ACD4WP23</accession>
<sequence>MPLPHVLLSAAVSLDGYLDDTGPERLLLSSPADFDRVDGVRASVDAILVGGGTVRADNPRLLVNSAERRAARVADGRAEYPLKVTVSGSGELDPAARFWHTGGDKVLLTTDDGARRARALGIRADVVSLGADLDWRAALEYLHDRRGVRRLMVEGGGTVHTQLLQQGLADELQLVLAPLFVGDPAAPRLFGPGAYQGGRLRLVETRRIEDVVLMRYLPTAPGAGDRVAAADRHWLALACELAELCPPSDTAFSVGAVVVAADGSELARGHSREGGDPVVHAEEAALAKVDPEDPRLPGATVYSSLEPCARRASRPAPCARLILDAGVRRVVTAWREPDTFVAGADGSGVLTAAGAAVVVLAEYAQRAKAPNRHLEG</sequence>
<keyword evidence="2" id="KW-1185">Reference proteome</keyword>
<organism evidence="1 2">
    <name type="scientific">Streptomyces violaceoruber</name>
    <dbReference type="NCBI Taxonomy" id="1935"/>
    <lineage>
        <taxon>Bacteria</taxon>
        <taxon>Bacillati</taxon>
        <taxon>Actinomycetota</taxon>
        <taxon>Actinomycetes</taxon>
        <taxon>Kitasatosporales</taxon>
        <taxon>Streptomycetaceae</taxon>
        <taxon>Streptomyces</taxon>
        <taxon>Streptomyces violaceoruber group</taxon>
    </lineage>
</organism>
<dbReference type="Proteomes" id="UP001303608">
    <property type="component" value="Chromosome"/>
</dbReference>
<name>A0ACD4WP23_STRVN</name>
<evidence type="ECO:0000313" key="2">
    <source>
        <dbReference type="Proteomes" id="UP001303608"/>
    </source>
</evidence>